<keyword evidence="10" id="KW-1185">Reference proteome</keyword>
<comment type="function">
    <text evidence="8">Reversible hydration of carbon dioxide.</text>
</comment>
<dbReference type="EMBL" id="JBHSCX010000020">
    <property type="protein sequence ID" value="MFC4363735.1"/>
    <property type="molecule type" value="Genomic_DNA"/>
</dbReference>
<organism evidence="9 10">
    <name type="scientific">Simiduia curdlanivorans</name>
    <dbReference type="NCBI Taxonomy" id="1492769"/>
    <lineage>
        <taxon>Bacteria</taxon>
        <taxon>Pseudomonadati</taxon>
        <taxon>Pseudomonadota</taxon>
        <taxon>Gammaproteobacteria</taxon>
        <taxon>Cellvibrionales</taxon>
        <taxon>Cellvibrionaceae</taxon>
        <taxon>Simiduia</taxon>
    </lineage>
</organism>
<evidence type="ECO:0000256" key="4">
    <source>
        <dbReference type="ARBA" id="ARBA00022723"/>
    </source>
</evidence>
<keyword evidence="6 8" id="KW-0456">Lyase</keyword>
<comment type="caution">
    <text evidence="9">The sequence shown here is derived from an EMBL/GenBank/DDBJ whole genome shotgun (WGS) entry which is preliminary data.</text>
</comment>
<dbReference type="PANTHER" id="PTHR11002:SF76">
    <property type="entry name" value="CARBONIC ANHYDRASE"/>
    <property type="match status" value="1"/>
</dbReference>
<reference evidence="10" key="1">
    <citation type="journal article" date="2019" name="Int. J. Syst. Evol. Microbiol.">
        <title>The Global Catalogue of Microorganisms (GCM) 10K type strain sequencing project: providing services to taxonomists for standard genome sequencing and annotation.</title>
        <authorList>
            <consortium name="The Broad Institute Genomics Platform"/>
            <consortium name="The Broad Institute Genome Sequencing Center for Infectious Disease"/>
            <person name="Wu L."/>
            <person name="Ma J."/>
        </authorList>
    </citation>
    <scope>NUCLEOTIDE SEQUENCE [LARGE SCALE GENOMIC DNA]</scope>
    <source>
        <strain evidence="10">CECT 8570</strain>
    </source>
</reference>
<evidence type="ECO:0000313" key="9">
    <source>
        <dbReference type="EMBL" id="MFC4363735.1"/>
    </source>
</evidence>
<dbReference type="Pfam" id="PF00484">
    <property type="entry name" value="Pro_CA"/>
    <property type="match status" value="1"/>
</dbReference>
<dbReference type="PROSITE" id="PS00705">
    <property type="entry name" value="PROK_CO2_ANHYDRASE_2"/>
    <property type="match status" value="1"/>
</dbReference>
<dbReference type="PANTHER" id="PTHR11002">
    <property type="entry name" value="CARBONIC ANHYDRASE"/>
    <property type="match status" value="1"/>
</dbReference>
<name>A0ABV8V947_9GAMM</name>
<dbReference type="SUPFAM" id="SSF53056">
    <property type="entry name" value="beta-carbonic anhydrase, cab"/>
    <property type="match status" value="1"/>
</dbReference>
<dbReference type="InterPro" id="IPR036874">
    <property type="entry name" value="Carbonic_anhydrase_sf"/>
</dbReference>
<keyword evidence="4" id="KW-0479">Metal-binding</keyword>
<dbReference type="EC" id="4.2.1.1" evidence="3 8"/>
<evidence type="ECO:0000256" key="5">
    <source>
        <dbReference type="ARBA" id="ARBA00022833"/>
    </source>
</evidence>
<dbReference type="SMART" id="SM00947">
    <property type="entry name" value="Pro_CA"/>
    <property type="match status" value="1"/>
</dbReference>
<dbReference type="CDD" id="cd00883">
    <property type="entry name" value="beta_CA_cladeA"/>
    <property type="match status" value="1"/>
</dbReference>
<evidence type="ECO:0000256" key="2">
    <source>
        <dbReference type="ARBA" id="ARBA00006217"/>
    </source>
</evidence>
<keyword evidence="5 8" id="KW-0862">Zinc</keyword>
<comment type="cofactor">
    <cofactor evidence="1">
        <name>Zn(2+)</name>
        <dbReference type="ChEBI" id="CHEBI:29105"/>
    </cofactor>
</comment>
<evidence type="ECO:0000256" key="7">
    <source>
        <dbReference type="ARBA" id="ARBA00048348"/>
    </source>
</evidence>
<dbReference type="RefSeq" id="WP_290261714.1">
    <property type="nucleotide sequence ID" value="NZ_JAUFQG010000004.1"/>
</dbReference>
<evidence type="ECO:0000256" key="1">
    <source>
        <dbReference type="ARBA" id="ARBA00001947"/>
    </source>
</evidence>
<dbReference type="InterPro" id="IPR015892">
    <property type="entry name" value="Carbonic_anhydrase_CS"/>
</dbReference>
<evidence type="ECO:0000256" key="6">
    <source>
        <dbReference type="ARBA" id="ARBA00023239"/>
    </source>
</evidence>
<comment type="catalytic activity">
    <reaction evidence="7 8">
        <text>hydrogencarbonate + H(+) = CO2 + H2O</text>
        <dbReference type="Rhea" id="RHEA:10748"/>
        <dbReference type="ChEBI" id="CHEBI:15377"/>
        <dbReference type="ChEBI" id="CHEBI:15378"/>
        <dbReference type="ChEBI" id="CHEBI:16526"/>
        <dbReference type="ChEBI" id="CHEBI:17544"/>
        <dbReference type="EC" id="4.2.1.1"/>
    </reaction>
</comment>
<accession>A0ABV8V947</accession>
<dbReference type="InterPro" id="IPR001765">
    <property type="entry name" value="Carbonic_anhydrase"/>
</dbReference>
<evidence type="ECO:0000256" key="8">
    <source>
        <dbReference type="RuleBase" id="RU003956"/>
    </source>
</evidence>
<proteinExistence type="inferred from homology"/>
<evidence type="ECO:0000313" key="10">
    <source>
        <dbReference type="Proteomes" id="UP001595840"/>
    </source>
</evidence>
<dbReference type="Proteomes" id="UP001595840">
    <property type="component" value="Unassembled WGS sequence"/>
</dbReference>
<gene>
    <name evidence="9" type="primary">can</name>
    <name evidence="9" type="ORF">ACFOX3_15575</name>
</gene>
<evidence type="ECO:0000256" key="3">
    <source>
        <dbReference type="ARBA" id="ARBA00012925"/>
    </source>
</evidence>
<dbReference type="Gene3D" id="3.40.1050.10">
    <property type="entry name" value="Carbonic anhydrase"/>
    <property type="match status" value="1"/>
</dbReference>
<dbReference type="NCBIfam" id="NF007756">
    <property type="entry name" value="PRK10437.1"/>
    <property type="match status" value="1"/>
</dbReference>
<comment type="similarity">
    <text evidence="2 8">Belongs to the beta-class carbonic anhydrase family.</text>
</comment>
<sequence length="215" mass="24069">MCEKCSPSELLERNKSWAAAYQEKDPTFFSRLAAQQTPNYLWIGCSDARVPANDIVGMEPGELFVHRNIANQVIHTDFNGLSVVQFALDILKVENIIVCGHYGCGGVRAALAHEELGIVDNWLRHIKDIYCRHKIELQALSSTDDEVNRLCELNVMAQVENLSKTKVVQRAWRNGRKLSIRGWIYGLNDGLIKDLAVTASAPDGVDDIYRMAPKG</sequence>
<protein>
    <recommendedName>
        <fullName evidence="3 8">Carbonic anhydrase</fullName>
        <ecNumber evidence="3 8">4.2.1.1</ecNumber>
    </recommendedName>
    <alternativeName>
        <fullName evidence="8">Carbonate dehydratase</fullName>
    </alternativeName>
</protein>